<sequence>MTTLLAQIMAQNDHIQTLSFQPDLSEIESAFARLEGLFQHLHLIHPQNANQTYAWAVLDQQARTELSRLRQVYPSSDLARMEAALMALLEKIEYAVTFLF</sequence>
<evidence type="ECO:0000313" key="2">
    <source>
        <dbReference type="Proteomes" id="UP000436006"/>
    </source>
</evidence>
<reference evidence="1 2" key="1">
    <citation type="submission" date="2019-12" db="EMBL/GenBank/DDBJ databases">
        <title>Spirosoma sp. HMF4905 genome sequencing and assembly.</title>
        <authorList>
            <person name="Kang H."/>
            <person name="Cha I."/>
            <person name="Kim H."/>
            <person name="Joh K."/>
        </authorList>
    </citation>
    <scope>NUCLEOTIDE SEQUENCE [LARGE SCALE GENOMIC DNA]</scope>
    <source>
        <strain evidence="1 2">HMF4905</strain>
    </source>
</reference>
<protein>
    <submittedName>
        <fullName evidence="1">Uncharacterized protein</fullName>
    </submittedName>
</protein>
<name>A0A7K1S3M3_9BACT</name>
<keyword evidence="2" id="KW-1185">Reference proteome</keyword>
<dbReference type="RefSeq" id="WP_157582541.1">
    <property type="nucleotide sequence ID" value="NZ_WPIN01000001.1"/>
</dbReference>
<dbReference type="Proteomes" id="UP000436006">
    <property type="component" value="Unassembled WGS sequence"/>
</dbReference>
<accession>A0A7K1S3M3</accession>
<gene>
    <name evidence="1" type="ORF">GO755_00125</name>
</gene>
<evidence type="ECO:0000313" key="1">
    <source>
        <dbReference type="EMBL" id="MVM28417.1"/>
    </source>
</evidence>
<dbReference type="AlphaFoldDB" id="A0A7K1S3M3"/>
<dbReference type="EMBL" id="WPIN01000001">
    <property type="protein sequence ID" value="MVM28417.1"/>
    <property type="molecule type" value="Genomic_DNA"/>
</dbReference>
<proteinExistence type="predicted"/>
<organism evidence="1 2">
    <name type="scientific">Spirosoma arboris</name>
    <dbReference type="NCBI Taxonomy" id="2682092"/>
    <lineage>
        <taxon>Bacteria</taxon>
        <taxon>Pseudomonadati</taxon>
        <taxon>Bacteroidota</taxon>
        <taxon>Cytophagia</taxon>
        <taxon>Cytophagales</taxon>
        <taxon>Cytophagaceae</taxon>
        <taxon>Spirosoma</taxon>
    </lineage>
</organism>
<comment type="caution">
    <text evidence="1">The sequence shown here is derived from an EMBL/GenBank/DDBJ whole genome shotgun (WGS) entry which is preliminary data.</text>
</comment>